<feature type="compositionally biased region" description="Low complexity" evidence="11">
    <location>
        <begin position="19"/>
        <end position="34"/>
    </location>
</feature>
<keyword evidence="8" id="KW-0446">Lipid-binding</keyword>
<reference evidence="13 14" key="1">
    <citation type="submission" date="2015-12" db="EMBL/GenBank/DDBJ databases">
        <title>The genome of Folsomia candida.</title>
        <authorList>
            <person name="Faddeeva A."/>
            <person name="Derks M.F."/>
            <person name="Anvar Y."/>
            <person name="Smit S."/>
            <person name="Van Straalen N."/>
            <person name="Roelofs D."/>
        </authorList>
    </citation>
    <scope>NUCLEOTIDE SEQUENCE [LARGE SCALE GENOMIC DNA]</scope>
    <source>
        <strain evidence="13 14">VU population</strain>
        <tissue evidence="13">Whole body</tissue>
    </source>
</reference>
<evidence type="ECO:0000313" key="14">
    <source>
        <dbReference type="Proteomes" id="UP000198287"/>
    </source>
</evidence>
<gene>
    <name evidence="13" type="ORF">Fcan01_27276</name>
</gene>
<dbReference type="InterPro" id="IPR001683">
    <property type="entry name" value="PX_dom"/>
</dbReference>
<dbReference type="PROSITE" id="PS50195">
    <property type="entry name" value="PX"/>
    <property type="match status" value="1"/>
</dbReference>
<feature type="compositionally biased region" description="Basic and acidic residues" evidence="11">
    <location>
        <begin position="100"/>
        <end position="109"/>
    </location>
</feature>
<evidence type="ECO:0000256" key="10">
    <source>
        <dbReference type="ARBA" id="ARBA00029433"/>
    </source>
</evidence>
<sequence>MATTSGVPIKNNNVRHVLSSSMVTSSSSAPSNSSPVAKLMAEHKNKKHSSSAKSLFLLPPSSPVLYDSPLLRRNAKLACSSSAGGLIEKIKKEDKRLVRSQDHLNHDDNSTDSSSSSLERAARPRSGTPDKVKKKGQTGVNCDDQDVNCTVFQVEEFGSKRWIRVEVIEPVTITAKNFLHLNTSFTTYLIRIETNHYAFSLPLSQVRRRYSEFCWLRNKLSHHHPNKVVPPLPAKHFFNMTNFNGNIINQRRYGLGKFLQRVFRSSVLLSDSALHLFLQTDLTTKEIDARVSEEQGSSVGSDHSGANNIPLTGLHSSSHNDGHSQQKRPYLFRSVSLSTESSSEGNGGPSDSEHSDDHGQNTFRRIGTSDEECEHYCDVSSEEEEYEVDVET</sequence>
<evidence type="ECO:0000256" key="5">
    <source>
        <dbReference type="ARBA" id="ARBA00022490"/>
    </source>
</evidence>
<dbReference type="PANTHER" id="PTHR46209:SF3">
    <property type="entry name" value="PX DOMAIN-CONTAINING PROTEIN"/>
    <property type="match status" value="1"/>
</dbReference>
<dbReference type="InterPro" id="IPR036871">
    <property type="entry name" value="PX_dom_sf"/>
</dbReference>
<proteinExistence type="inferred from homology"/>
<feature type="compositionally biased region" description="Polar residues" evidence="11">
    <location>
        <begin position="1"/>
        <end position="14"/>
    </location>
</feature>
<comment type="subcellular location">
    <subcellularLocation>
        <location evidence="2">Cytoplasm</location>
    </subcellularLocation>
    <subcellularLocation>
        <location evidence="10">Endomembrane system</location>
        <topology evidence="10">Peripheral membrane protein</topology>
        <orientation evidence="10">Cytoplasmic side</orientation>
    </subcellularLocation>
    <subcellularLocation>
        <location evidence="1">Endosome</location>
    </subcellularLocation>
</comment>
<dbReference type="GO" id="GO:0005768">
    <property type="term" value="C:endosome"/>
    <property type="evidence" value="ECO:0007669"/>
    <property type="project" value="UniProtKB-SubCell"/>
</dbReference>
<dbReference type="AlphaFoldDB" id="A0A226CZF5"/>
<evidence type="ECO:0000256" key="8">
    <source>
        <dbReference type="ARBA" id="ARBA00023121"/>
    </source>
</evidence>
<dbReference type="GO" id="GO:0006886">
    <property type="term" value="P:intracellular protein transport"/>
    <property type="evidence" value="ECO:0007669"/>
    <property type="project" value="InterPro"/>
</dbReference>
<evidence type="ECO:0000256" key="3">
    <source>
        <dbReference type="ARBA" id="ARBA00010883"/>
    </source>
</evidence>
<feature type="region of interest" description="Disordered" evidence="11">
    <location>
        <begin position="1"/>
        <end position="54"/>
    </location>
</feature>
<evidence type="ECO:0000313" key="13">
    <source>
        <dbReference type="EMBL" id="OXA37928.1"/>
    </source>
</evidence>
<keyword evidence="9" id="KW-0472">Membrane</keyword>
<keyword evidence="5" id="KW-0963">Cytoplasm</keyword>
<dbReference type="Pfam" id="PF00787">
    <property type="entry name" value="PX"/>
    <property type="match status" value="1"/>
</dbReference>
<comment type="similarity">
    <text evidence="3">Belongs to the sorting nexin family.</text>
</comment>
<dbReference type="GO" id="GO:1901981">
    <property type="term" value="F:phosphatidylinositol phosphate binding"/>
    <property type="evidence" value="ECO:0007669"/>
    <property type="project" value="TreeGrafter"/>
</dbReference>
<feature type="compositionally biased region" description="Polar residues" evidence="11">
    <location>
        <begin position="294"/>
        <end position="317"/>
    </location>
</feature>
<protein>
    <submittedName>
        <fullName evidence="13">Sorting nexin-11</fullName>
    </submittedName>
</protein>
<evidence type="ECO:0000256" key="1">
    <source>
        <dbReference type="ARBA" id="ARBA00004177"/>
    </source>
</evidence>
<keyword evidence="6" id="KW-0967">Endosome</keyword>
<evidence type="ECO:0000256" key="11">
    <source>
        <dbReference type="SAM" id="MobiDB-lite"/>
    </source>
</evidence>
<organism evidence="13 14">
    <name type="scientific">Folsomia candida</name>
    <name type="common">Springtail</name>
    <dbReference type="NCBI Taxonomy" id="158441"/>
    <lineage>
        <taxon>Eukaryota</taxon>
        <taxon>Metazoa</taxon>
        <taxon>Ecdysozoa</taxon>
        <taxon>Arthropoda</taxon>
        <taxon>Hexapoda</taxon>
        <taxon>Collembola</taxon>
        <taxon>Entomobryomorpha</taxon>
        <taxon>Isotomoidea</taxon>
        <taxon>Isotomidae</taxon>
        <taxon>Proisotominae</taxon>
        <taxon>Folsomia</taxon>
    </lineage>
</organism>
<keyword evidence="4" id="KW-0813">Transport</keyword>
<evidence type="ECO:0000256" key="7">
    <source>
        <dbReference type="ARBA" id="ARBA00022927"/>
    </source>
</evidence>
<dbReference type="SMART" id="SM00312">
    <property type="entry name" value="PX"/>
    <property type="match status" value="1"/>
</dbReference>
<evidence type="ECO:0000256" key="2">
    <source>
        <dbReference type="ARBA" id="ARBA00004496"/>
    </source>
</evidence>
<dbReference type="OrthoDB" id="5227681at2759"/>
<feature type="region of interest" description="Disordered" evidence="11">
    <location>
        <begin position="100"/>
        <end position="139"/>
    </location>
</feature>
<evidence type="ECO:0000256" key="6">
    <source>
        <dbReference type="ARBA" id="ARBA00022753"/>
    </source>
</evidence>
<dbReference type="SUPFAM" id="SSF64268">
    <property type="entry name" value="PX domain"/>
    <property type="match status" value="1"/>
</dbReference>
<dbReference type="Gene3D" id="3.30.1520.10">
    <property type="entry name" value="Phox-like domain"/>
    <property type="match status" value="1"/>
</dbReference>
<evidence type="ECO:0000256" key="4">
    <source>
        <dbReference type="ARBA" id="ARBA00022448"/>
    </source>
</evidence>
<dbReference type="Proteomes" id="UP000198287">
    <property type="component" value="Unassembled WGS sequence"/>
</dbReference>
<accession>A0A226CZF5</accession>
<keyword evidence="7" id="KW-0653">Protein transport</keyword>
<feature type="domain" description="PX" evidence="12">
    <location>
        <begin position="166"/>
        <end position="284"/>
    </location>
</feature>
<evidence type="ECO:0000259" key="12">
    <source>
        <dbReference type="PROSITE" id="PS50195"/>
    </source>
</evidence>
<dbReference type="PANTHER" id="PTHR46209">
    <property type="entry name" value="PX DOMAIN-CONTAINING PROTEIN"/>
    <property type="match status" value="1"/>
</dbReference>
<dbReference type="GO" id="GO:0016050">
    <property type="term" value="P:vesicle organization"/>
    <property type="evidence" value="ECO:0007669"/>
    <property type="project" value="TreeGrafter"/>
</dbReference>
<feature type="compositionally biased region" description="Low complexity" evidence="11">
    <location>
        <begin position="334"/>
        <end position="344"/>
    </location>
</feature>
<dbReference type="InterPro" id="IPR043544">
    <property type="entry name" value="SNX10/11"/>
</dbReference>
<comment type="caution">
    <text evidence="13">The sequence shown here is derived from an EMBL/GenBank/DDBJ whole genome shotgun (WGS) entry which is preliminary data.</text>
</comment>
<keyword evidence="14" id="KW-1185">Reference proteome</keyword>
<dbReference type="EMBL" id="LNIX01000050">
    <property type="protein sequence ID" value="OXA37928.1"/>
    <property type="molecule type" value="Genomic_DNA"/>
</dbReference>
<feature type="compositionally biased region" description="Acidic residues" evidence="11">
    <location>
        <begin position="380"/>
        <end position="392"/>
    </location>
</feature>
<name>A0A226CZF5_FOLCA</name>
<feature type="region of interest" description="Disordered" evidence="11">
    <location>
        <begin position="290"/>
        <end position="392"/>
    </location>
</feature>
<dbReference type="STRING" id="158441.A0A226CZF5"/>
<evidence type="ECO:0000256" key="9">
    <source>
        <dbReference type="ARBA" id="ARBA00023136"/>
    </source>
</evidence>